<dbReference type="GO" id="GO:0008999">
    <property type="term" value="F:protein-N-terminal-alanine acetyltransferase activity"/>
    <property type="evidence" value="ECO:0007669"/>
    <property type="project" value="TreeGrafter"/>
</dbReference>
<dbReference type="PANTHER" id="PTHR43792">
    <property type="entry name" value="GNAT FAMILY, PUTATIVE (AFU_ORTHOLOGUE AFUA_3G00765)-RELATED-RELATED"/>
    <property type="match status" value="1"/>
</dbReference>
<dbReference type="EMBL" id="LS483476">
    <property type="protein sequence ID" value="SQI60987.1"/>
    <property type="molecule type" value="Genomic_DNA"/>
</dbReference>
<proteinExistence type="predicted"/>
<dbReference type="InterPro" id="IPR000182">
    <property type="entry name" value="GNAT_dom"/>
</dbReference>
<dbReference type="Pfam" id="PF13302">
    <property type="entry name" value="Acetyltransf_3"/>
    <property type="match status" value="1"/>
</dbReference>
<keyword evidence="3" id="KW-1185">Reference proteome</keyword>
<accession>A0A2X4W8K6</accession>
<dbReference type="EC" id="2.3.1.-" evidence="2"/>
<dbReference type="InterPro" id="IPR016181">
    <property type="entry name" value="Acyl_CoA_acyltransferase"/>
</dbReference>
<reference evidence="2 3" key="1">
    <citation type="submission" date="2018-06" db="EMBL/GenBank/DDBJ databases">
        <authorList>
            <consortium name="Pathogen Informatics"/>
            <person name="Doyle S."/>
        </authorList>
    </citation>
    <scope>NUCLEOTIDE SEQUENCE [LARGE SCALE GENOMIC DNA]</scope>
    <source>
        <strain evidence="2 3">NCTC4824</strain>
    </source>
</reference>
<sequence length="189" mass="21694">MEIEAVYRDLPVLETERLLLRKITREDTEDIYSYGSNEAVSKYVTWNTHGSISDTKMYVEFVLSCYENKKIAPWGIEYKETGRLIGTIDFVSWQPDQHCAEIGYALSEAYWGNGLVTEAAKEVISFGFHNMDLIRIQAKCLVGNVGSQRVMEKIGMSFEGILRKGMFVKGMHRDIKIFSILKEEFTDSH</sequence>
<dbReference type="PROSITE" id="PS51186">
    <property type="entry name" value="GNAT"/>
    <property type="match status" value="1"/>
</dbReference>
<name>A0A2X4W8K6_LEDLE</name>
<evidence type="ECO:0000313" key="2">
    <source>
        <dbReference type="EMBL" id="SQI60987.1"/>
    </source>
</evidence>
<feature type="domain" description="N-acetyltransferase" evidence="1">
    <location>
        <begin position="18"/>
        <end position="176"/>
    </location>
</feature>
<dbReference type="SUPFAM" id="SSF55729">
    <property type="entry name" value="Acyl-CoA N-acyltransferases (Nat)"/>
    <property type="match status" value="1"/>
</dbReference>
<dbReference type="PANTHER" id="PTHR43792:SF9">
    <property type="entry name" value="RIBOSOMAL-PROTEIN-ALANINE ACETYLTRANSFERASE"/>
    <property type="match status" value="1"/>
</dbReference>
<dbReference type="KEGG" id="blen:NCTC4824_03017"/>
<evidence type="ECO:0000259" key="1">
    <source>
        <dbReference type="PROSITE" id="PS51186"/>
    </source>
</evidence>
<dbReference type="STRING" id="1348624.GCA_001591545_02065"/>
<evidence type="ECO:0000313" key="3">
    <source>
        <dbReference type="Proteomes" id="UP000249134"/>
    </source>
</evidence>
<dbReference type="RefSeq" id="WP_066140628.1">
    <property type="nucleotide sequence ID" value="NZ_CBCSGM010000001.1"/>
</dbReference>
<dbReference type="GO" id="GO:0005737">
    <property type="term" value="C:cytoplasm"/>
    <property type="evidence" value="ECO:0007669"/>
    <property type="project" value="TreeGrafter"/>
</dbReference>
<keyword evidence="2" id="KW-0808">Transferase</keyword>
<dbReference type="Gene3D" id="3.40.630.30">
    <property type="match status" value="1"/>
</dbReference>
<keyword evidence="2" id="KW-0012">Acyltransferase</keyword>
<dbReference type="AlphaFoldDB" id="A0A2X4W8K6"/>
<dbReference type="Proteomes" id="UP000249134">
    <property type="component" value="Chromosome 1"/>
</dbReference>
<gene>
    <name evidence="2" type="primary">ydaF_5</name>
    <name evidence="2" type="ORF">NCTC4824_03017</name>
</gene>
<organism evidence="2 3">
    <name type="scientific">Lederbergia lenta</name>
    <name type="common">Bacillus lentus</name>
    <dbReference type="NCBI Taxonomy" id="1467"/>
    <lineage>
        <taxon>Bacteria</taxon>
        <taxon>Bacillati</taxon>
        <taxon>Bacillota</taxon>
        <taxon>Bacilli</taxon>
        <taxon>Bacillales</taxon>
        <taxon>Bacillaceae</taxon>
        <taxon>Lederbergia</taxon>
    </lineage>
</organism>
<dbReference type="InterPro" id="IPR051531">
    <property type="entry name" value="N-acetyltransferase"/>
</dbReference>
<protein>
    <submittedName>
        <fullName evidence="2">GCN5-like N-acetyltransferase</fullName>
        <ecNumber evidence="2">2.3.1.-</ecNumber>
    </submittedName>
</protein>